<dbReference type="Proteomes" id="UP000234661">
    <property type="component" value="Unassembled WGS sequence"/>
</dbReference>
<sequence length="91" mass="10376">MRVKRLKSVDFPTLGRPTSATTGIMLNASYKNRYNARFHGVFKKAKTAPVCQGPFLKNRLPLLLTRNRVQRAVFRLNQQFAVSNNRIGQEA</sequence>
<reference evidence="1 2" key="1">
    <citation type="submission" date="2017-11" db="EMBL/GenBank/DDBJ databases">
        <authorList>
            <person name="Han C.G."/>
        </authorList>
    </citation>
    <scope>NUCLEOTIDE SEQUENCE [LARGE SCALE GENOMIC DNA]</scope>
    <source>
        <strain evidence="1 2">A2</strain>
    </source>
</reference>
<accession>A0A2J4Z146</accession>
<dbReference type="EMBL" id="PIET01000698">
    <property type="protein sequence ID" value="PLM56739.1"/>
    <property type="molecule type" value="Genomic_DNA"/>
</dbReference>
<organism evidence="1 2">
    <name type="scientific">Klebsiella michiganensis</name>
    <dbReference type="NCBI Taxonomy" id="1134687"/>
    <lineage>
        <taxon>Bacteria</taxon>
        <taxon>Pseudomonadati</taxon>
        <taxon>Pseudomonadota</taxon>
        <taxon>Gammaproteobacteria</taxon>
        <taxon>Enterobacterales</taxon>
        <taxon>Enterobacteriaceae</taxon>
        <taxon>Klebsiella/Raoultella group</taxon>
        <taxon>Klebsiella</taxon>
    </lineage>
</organism>
<evidence type="ECO:0000313" key="1">
    <source>
        <dbReference type="EMBL" id="PLM56739.1"/>
    </source>
</evidence>
<dbReference type="AlphaFoldDB" id="A0A2J4Z146"/>
<reference evidence="1 2" key="2">
    <citation type="submission" date="2018-01" db="EMBL/GenBank/DDBJ databases">
        <title>Genomic study of Klebsiella pneumoniae.</title>
        <authorList>
            <person name="Yang Y."/>
            <person name="Bicalho R."/>
        </authorList>
    </citation>
    <scope>NUCLEOTIDE SEQUENCE [LARGE SCALE GENOMIC DNA]</scope>
    <source>
        <strain evidence="1 2">A2</strain>
    </source>
</reference>
<protein>
    <submittedName>
        <fullName evidence="1">Uncharacterized protein</fullName>
    </submittedName>
</protein>
<comment type="caution">
    <text evidence="1">The sequence shown here is derived from an EMBL/GenBank/DDBJ whole genome shotgun (WGS) entry which is preliminary data.</text>
</comment>
<evidence type="ECO:0000313" key="2">
    <source>
        <dbReference type="Proteomes" id="UP000234661"/>
    </source>
</evidence>
<gene>
    <name evidence="1" type="ORF">CWM85_20565</name>
</gene>
<proteinExistence type="predicted"/>
<name>A0A2J4Z146_9ENTR</name>